<keyword evidence="1" id="KW-0732">Signal</keyword>
<dbReference type="EMBL" id="HACA01010566">
    <property type="protein sequence ID" value="CDW27927.1"/>
    <property type="molecule type" value="Transcribed_RNA"/>
</dbReference>
<dbReference type="AlphaFoldDB" id="A0A0K2TQH7"/>
<sequence>MILTFTLLLIIKISSVEMYLSCAQLYMQLSHEEKRVMIFLIKPHVWLVFCNL</sequence>
<feature type="non-terminal residue" evidence="2">
    <location>
        <position position="52"/>
    </location>
</feature>
<organism evidence="2">
    <name type="scientific">Lepeophtheirus salmonis</name>
    <name type="common">Salmon louse</name>
    <name type="synonym">Caligus salmonis</name>
    <dbReference type="NCBI Taxonomy" id="72036"/>
    <lineage>
        <taxon>Eukaryota</taxon>
        <taxon>Metazoa</taxon>
        <taxon>Ecdysozoa</taxon>
        <taxon>Arthropoda</taxon>
        <taxon>Crustacea</taxon>
        <taxon>Multicrustacea</taxon>
        <taxon>Hexanauplia</taxon>
        <taxon>Copepoda</taxon>
        <taxon>Siphonostomatoida</taxon>
        <taxon>Caligidae</taxon>
        <taxon>Lepeophtheirus</taxon>
    </lineage>
</organism>
<feature type="signal peptide" evidence="1">
    <location>
        <begin position="1"/>
        <end position="15"/>
    </location>
</feature>
<proteinExistence type="predicted"/>
<protein>
    <submittedName>
        <fullName evidence="2">Uncharacterized protein</fullName>
    </submittedName>
</protein>
<name>A0A0K2TQH7_LEPSM</name>
<feature type="chain" id="PRO_5013175715" evidence="1">
    <location>
        <begin position="16"/>
        <end position="52"/>
    </location>
</feature>
<accession>A0A0K2TQH7</accession>
<evidence type="ECO:0000313" key="2">
    <source>
        <dbReference type="EMBL" id="CDW27927.1"/>
    </source>
</evidence>
<reference evidence="2" key="1">
    <citation type="submission" date="2014-05" db="EMBL/GenBank/DDBJ databases">
        <authorList>
            <person name="Chronopoulou M."/>
        </authorList>
    </citation>
    <scope>NUCLEOTIDE SEQUENCE</scope>
    <source>
        <tissue evidence="2">Whole organism</tissue>
    </source>
</reference>
<evidence type="ECO:0000256" key="1">
    <source>
        <dbReference type="SAM" id="SignalP"/>
    </source>
</evidence>